<sequence>MPSSDNTRPQTHEGHHVRVPAARVTGIHGTGGTMPLPPGETATLTDRAHDDGPGPLAQVRGRS</sequence>
<name>A0A3D9SQ58_9ACTN</name>
<protein>
    <submittedName>
        <fullName evidence="2">Uncharacterized protein</fullName>
    </submittedName>
</protein>
<reference evidence="2 3" key="1">
    <citation type="submission" date="2018-08" db="EMBL/GenBank/DDBJ databases">
        <title>Sequencing the genomes of 1000 actinobacteria strains.</title>
        <authorList>
            <person name="Klenk H.-P."/>
        </authorList>
    </citation>
    <scope>NUCLEOTIDE SEQUENCE [LARGE SCALE GENOMIC DNA]</scope>
    <source>
        <strain evidence="2 3">DSM 43927</strain>
    </source>
</reference>
<dbReference type="RefSeq" id="WP_116023578.1">
    <property type="nucleotide sequence ID" value="NZ_QTTT01000001.1"/>
</dbReference>
<evidence type="ECO:0000256" key="1">
    <source>
        <dbReference type="SAM" id="MobiDB-lite"/>
    </source>
</evidence>
<dbReference type="Proteomes" id="UP000256661">
    <property type="component" value="Unassembled WGS sequence"/>
</dbReference>
<feature type="region of interest" description="Disordered" evidence="1">
    <location>
        <begin position="1"/>
        <end position="63"/>
    </location>
</feature>
<proteinExistence type="predicted"/>
<dbReference type="EMBL" id="QTTT01000001">
    <property type="protein sequence ID" value="REE98079.1"/>
    <property type="molecule type" value="Genomic_DNA"/>
</dbReference>
<dbReference type="AlphaFoldDB" id="A0A3D9SQ58"/>
<accession>A0A3D9SQ58</accession>
<organism evidence="2 3">
    <name type="scientific">Thermomonospora umbrina</name>
    <dbReference type="NCBI Taxonomy" id="111806"/>
    <lineage>
        <taxon>Bacteria</taxon>
        <taxon>Bacillati</taxon>
        <taxon>Actinomycetota</taxon>
        <taxon>Actinomycetes</taxon>
        <taxon>Streptosporangiales</taxon>
        <taxon>Thermomonosporaceae</taxon>
        <taxon>Thermomonospora</taxon>
    </lineage>
</organism>
<evidence type="ECO:0000313" key="3">
    <source>
        <dbReference type="Proteomes" id="UP000256661"/>
    </source>
</evidence>
<evidence type="ECO:0000313" key="2">
    <source>
        <dbReference type="EMBL" id="REE98079.1"/>
    </source>
</evidence>
<keyword evidence="3" id="KW-1185">Reference proteome</keyword>
<comment type="caution">
    <text evidence="2">The sequence shown here is derived from an EMBL/GenBank/DDBJ whole genome shotgun (WGS) entry which is preliminary data.</text>
</comment>
<gene>
    <name evidence="2" type="ORF">DFJ69_3560</name>
</gene>